<evidence type="ECO:0000313" key="2">
    <source>
        <dbReference type="EMBL" id="ELR72114.1"/>
    </source>
</evidence>
<dbReference type="InterPro" id="IPR014284">
    <property type="entry name" value="RNA_pol_sigma-70_dom"/>
</dbReference>
<dbReference type="InterPro" id="IPR052704">
    <property type="entry name" value="ECF_Sigma-70_Domain"/>
</dbReference>
<feature type="domain" description="RNA polymerase sigma-70 region 2" evidence="1">
    <location>
        <begin position="8"/>
        <end position="69"/>
    </location>
</feature>
<proteinExistence type="predicted"/>
<accession>L8JWV5</accession>
<dbReference type="InterPro" id="IPR013325">
    <property type="entry name" value="RNA_pol_sigma_r2"/>
</dbReference>
<organism evidence="2 3">
    <name type="scientific">Fulvivirga imtechensis AK7</name>
    <dbReference type="NCBI Taxonomy" id="1237149"/>
    <lineage>
        <taxon>Bacteria</taxon>
        <taxon>Pseudomonadati</taxon>
        <taxon>Bacteroidota</taxon>
        <taxon>Cytophagia</taxon>
        <taxon>Cytophagales</taxon>
        <taxon>Fulvivirgaceae</taxon>
        <taxon>Fulvivirga</taxon>
    </lineage>
</organism>
<name>L8JWV5_9BACT</name>
<dbReference type="InterPro" id="IPR036388">
    <property type="entry name" value="WH-like_DNA-bd_sf"/>
</dbReference>
<evidence type="ECO:0000313" key="3">
    <source>
        <dbReference type="Proteomes" id="UP000011135"/>
    </source>
</evidence>
<dbReference type="STRING" id="1237149.C900_01856"/>
<dbReference type="Gene3D" id="1.10.1740.10">
    <property type="match status" value="1"/>
</dbReference>
<dbReference type="eggNOG" id="COG1595">
    <property type="taxonomic scope" value="Bacteria"/>
</dbReference>
<dbReference type="PANTHER" id="PTHR30173:SF36">
    <property type="entry name" value="ECF RNA POLYMERASE SIGMA FACTOR SIGJ"/>
    <property type="match status" value="1"/>
</dbReference>
<comment type="caution">
    <text evidence="2">The sequence shown here is derived from an EMBL/GenBank/DDBJ whole genome shotgun (WGS) entry which is preliminary data.</text>
</comment>
<protein>
    <submittedName>
        <fullName evidence="2">RNA polymerase ECF-type sigma factor</fullName>
    </submittedName>
</protein>
<keyword evidence="3" id="KW-1185">Reference proteome</keyword>
<dbReference type="SUPFAM" id="SSF88946">
    <property type="entry name" value="Sigma2 domain of RNA polymerase sigma factors"/>
    <property type="match status" value="1"/>
</dbReference>
<dbReference type="InterPro" id="IPR007627">
    <property type="entry name" value="RNA_pol_sigma70_r2"/>
</dbReference>
<evidence type="ECO:0000259" key="1">
    <source>
        <dbReference type="Pfam" id="PF04542"/>
    </source>
</evidence>
<dbReference type="GO" id="GO:0006352">
    <property type="term" value="P:DNA-templated transcription initiation"/>
    <property type="evidence" value="ECO:0007669"/>
    <property type="project" value="InterPro"/>
</dbReference>
<dbReference type="OrthoDB" id="3211555at2"/>
<dbReference type="AlphaFoldDB" id="L8JWV5"/>
<gene>
    <name evidence="2" type="ORF">C900_01856</name>
</gene>
<dbReference type="RefSeq" id="WP_009579298.1">
    <property type="nucleotide sequence ID" value="NZ_AMZN01000027.1"/>
</dbReference>
<dbReference type="NCBIfam" id="TIGR02937">
    <property type="entry name" value="sigma70-ECF"/>
    <property type="match status" value="1"/>
</dbReference>
<sequence length="205" mass="23804">MNREQAIALYQPILQQIAMKMVGSLADAEDIVQDTFLKWLTIGGEKIENTKAYLITAVTNNCINHLNALKKKKDECLHNIHASELIDWYKEKEFFKFDLENEVSAALHVLHKKLEPVEKGIFVLRELFDFDYEELQHIFDKKKDNCRQLFSRAKDKLSQETSKIKNNLSPENGFIESFKKACNIGHPDELIHEVKQEINKKSSGR</sequence>
<dbReference type="InterPro" id="IPR013324">
    <property type="entry name" value="RNA_pol_sigma_r3/r4-like"/>
</dbReference>
<dbReference type="PANTHER" id="PTHR30173">
    <property type="entry name" value="SIGMA 19 FACTOR"/>
    <property type="match status" value="1"/>
</dbReference>
<dbReference type="Gene3D" id="1.10.10.10">
    <property type="entry name" value="Winged helix-like DNA-binding domain superfamily/Winged helix DNA-binding domain"/>
    <property type="match status" value="1"/>
</dbReference>
<dbReference type="GO" id="GO:0016987">
    <property type="term" value="F:sigma factor activity"/>
    <property type="evidence" value="ECO:0007669"/>
    <property type="project" value="TreeGrafter"/>
</dbReference>
<dbReference type="Pfam" id="PF04542">
    <property type="entry name" value="Sigma70_r2"/>
    <property type="match status" value="1"/>
</dbReference>
<dbReference type="EMBL" id="AMZN01000027">
    <property type="protein sequence ID" value="ELR72114.1"/>
    <property type="molecule type" value="Genomic_DNA"/>
</dbReference>
<reference evidence="2 3" key="1">
    <citation type="submission" date="2012-12" db="EMBL/GenBank/DDBJ databases">
        <title>Genome assembly of Fulvivirga imtechensis AK7.</title>
        <authorList>
            <person name="Nupur N."/>
            <person name="Khatri I."/>
            <person name="Kumar R."/>
            <person name="Subramanian S."/>
            <person name="Pinnaka A."/>
        </authorList>
    </citation>
    <scope>NUCLEOTIDE SEQUENCE [LARGE SCALE GENOMIC DNA]</scope>
    <source>
        <strain evidence="2 3">AK7</strain>
    </source>
</reference>
<dbReference type="SUPFAM" id="SSF88659">
    <property type="entry name" value="Sigma3 and sigma4 domains of RNA polymerase sigma factors"/>
    <property type="match status" value="1"/>
</dbReference>
<dbReference type="Proteomes" id="UP000011135">
    <property type="component" value="Unassembled WGS sequence"/>
</dbReference>